<dbReference type="PANTHER" id="PTHR34780:SF2">
    <property type="entry name" value="GENOME ASSEMBLY, CHROMOSOME: A02"/>
    <property type="match status" value="1"/>
</dbReference>
<sequence length="81" mass="9018">METSTNNRRVTVEEDGGVSTSPAVAVHNQVKKIKQELEKTKHPGYIEDSEIKSVLREFSKSQKRCRSPLGVADRPISVGRP</sequence>
<name>A0AAP0GIY5_9ASTR</name>
<dbReference type="AlphaFoldDB" id="A0AAP0GIY5"/>
<feature type="region of interest" description="Disordered" evidence="1">
    <location>
        <begin position="1"/>
        <end position="20"/>
    </location>
</feature>
<dbReference type="EMBL" id="JBCNJP010000027">
    <property type="protein sequence ID" value="KAK9051031.1"/>
    <property type="molecule type" value="Genomic_DNA"/>
</dbReference>
<dbReference type="PANTHER" id="PTHR34780">
    <property type="entry name" value="OS08G0427800 PROTEIN"/>
    <property type="match status" value="1"/>
</dbReference>
<proteinExistence type="predicted"/>
<evidence type="ECO:0000313" key="2">
    <source>
        <dbReference type="EMBL" id="KAK9051031.1"/>
    </source>
</evidence>
<feature type="region of interest" description="Disordered" evidence="1">
    <location>
        <begin position="62"/>
        <end position="81"/>
    </location>
</feature>
<dbReference type="Proteomes" id="UP001408789">
    <property type="component" value="Unassembled WGS sequence"/>
</dbReference>
<protein>
    <submittedName>
        <fullName evidence="2">Uncharacterized protein</fullName>
    </submittedName>
</protein>
<gene>
    <name evidence="2" type="ORF">SSX86_027656</name>
</gene>
<reference evidence="2 3" key="1">
    <citation type="submission" date="2024-04" db="EMBL/GenBank/DDBJ databases">
        <title>The reference genome of an endangered Asteraceae, Deinandra increscens subsp. villosa, native to the Central Coast of California.</title>
        <authorList>
            <person name="Guilliams M."/>
            <person name="Hasenstab-Lehman K."/>
            <person name="Meyer R."/>
            <person name="Mcevoy S."/>
        </authorList>
    </citation>
    <scope>NUCLEOTIDE SEQUENCE [LARGE SCALE GENOMIC DNA]</scope>
    <source>
        <tissue evidence="2">Leaf</tissue>
    </source>
</reference>
<evidence type="ECO:0000313" key="3">
    <source>
        <dbReference type="Proteomes" id="UP001408789"/>
    </source>
</evidence>
<accession>A0AAP0GIY5</accession>
<comment type="caution">
    <text evidence="2">The sequence shown here is derived from an EMBL/GenBank/DDBJ whole genome shotgun (WGS) entry which is preliminary data.</text>
</comment>
<keyword evidence="3" id="KW-1185">Reference proteome</keyword>
<organism evidence="2 3">
    <name type="scientific">Deinandra increscens subsp. villosa</name>
    <dbReference type="NCBI Taxonomy" id="3103831"/>
    <lineage>
        <taxon>Eukaryota</taxon>
        <taxon>Viridiplantae</taxon>
        <taxon>Streptophyta</taxon>
        <taxon>Embryophyta</taxon>
        <taxon>Tracheophyta</taxon>
        <taxon>Spermatophyta</taxon>
        <taxon>Magnoliopsida</taxon>
        <taxon>eudicotyledons</taxon>
        <taxon>Gunneridae</taxon>
        <taxon>Pentapetalae</taxon>
        <taxon>asterids</taxon>
        <taxon>campanulids</taxon>
        <taxon>Asterales</taxon>
        <taxon>Asteraceae</taxon>
        <taxon>Asteroideae</taxon>
        <taxon>Heliantheae alliance</taxon>
        <taxon>Madieae</taxon>
        <taxon>Madiinae</taxon>
        <taxon>Deinandra</taxon>
    </lineage>
</organism>
<evidence type="ECO:0000256" key="1">
    <source>
        <dbReference type="SAM" id="MobiDB-lite"/>
    </source>
</evidence>